<comment type="caution">
    <text evidence="3">The sequence shown here is derived from an EMBL/GenBank/DDBJ whole genome shotgun (WGS) entry which is preliminary data.</text>
</comment>
<dbReference type="InterPro" id="IPR000523">
    <property type="entry name" value="Mg_chelatse_chII-like_cat_dom"/>
</dbReference>
<name>A0A7Z0LLP8_9GAMM</name>
<dbReference type="Pfam" id="PF01078">
    <property type="entry name" value="Mg_chelatase"/>
    <property type="match status" value="1"/>
</dbReference>
<dbReference type="SUPFAM" id="SSF52540">
    <property type="entry name" value="P-loop containing nucleoside triphosphate hydrolases"/>
    <property type="match status" value="1"/>
</dbReference>
<gene>
    <name evidence="3" type="ORF">HZS81_10450</name>
</gene>
<dbReference type="InterPro" id="IPR025158">
    <property type="entry name" value="Mg_chelat-rel_C"/>
</dbReference>
<dbReference type="NCBIfam" id="TIGR00368">
    <property type="entry name" value="YifB family Mg chelatase-like AAA ATPase"/>
    <property type="match status" value="1"/>
</dbReference>
<dbReference type="InterPro" id="IPR004482">
    <property type="entry name" value="Mg_chelat-rel"/>
</dbReference>
<dbReference type="SMART" id="SM00382">
    <property type="entry name" value="AAA"/>
    <property type="match status" value="1"/>
</dbReference>
<dbReference type="RefSeq" id="WP_179930502.1">
    <property type="nucleotide sequence ID" value="NZ_JACCDF010000008.1"/>
</dbReference>
<dbReference type="GO" id="GO:0005524">
    <property type="term" value="F:ATP binding"/>
    <property type="evidence" value="ECO:0007669"/>
    <property type="project" value="InterPro"/>
</dbReference>
<dbReference type="Proteomes" id="UP000586119">
    <property type="component" value="Unassembled WGS sequence"/>
</dbReference>
<keyword evidence="4" id="KW-1185">Reference proteome</keyword>
<evidence type="ECO:0000313" key="4">
    <source>
        <dbReference type="Proteomes" id="UP000586119"/>
    </source>
</evidence>
<dbReference type="InterPro" id="IPR027417">
    <property type="entry name" value="P-loop_NTPase"/>
</dbReference>
<dbReference type="InterPro" id="IPR045006">
    <property type="entry name" value="CHLI-like"/>
</dbReference>
<feature type="domain" description="AAA+ ATPase" evidence="2">
    <location>
        <begin position="212"/>
        <end position="393"/>
    </location>
</feature>
<dbReference type="SUPFAM" id="SSF54211">
    <property type="entry name" value="Ribosomal protein S5 domain 2-like"/>
    <property type="match status" value="1"/>
</dbReference>
<dbReference type="PANTHER" id="PTHR32039:SF7">
    <property type="entry name" value="COMPETENCE PROTEIN COMM"/>
    <property type="match status" value="1"/>
</dbReference>
<dbReference type="EMBL" id="JACCDF010000008">
    <property type="protein sequence ID" value="NYS61174.1"/>
    <property type="molecule type" value="Genomic_DNA"/>
</dbReference>
<protein>
    <submittedName>
        <fullName evidence="3">YifB family Mg chelatase-like AAA ATPase</fullName>
    </submittedName>
</protein>
<evidence type="ECO:0000313" key="3">
    <source>
        <dbReference type="EMBL" id="NYS61174.1"/>
    </source>
</evidence>
<dbReference type="Pfam" id="PF13541">
    <property type="entry name" value="ChlI"/>
    <property type="match status" value="1"/>
</dbReference>
<proteinExistence type="inferred from homology"/>
<dbReference type="CDD" id="cd00009">
    <property type="entry name" value="AAA"/>
    <property type="match status" value="1"/>
</dbReference>
<dbReference type="AlphaFoldDB" id="A0A7Z0LLP8"/>
<dbReference type="NCBIfam" id="NF007365">
    <property type="entry name" value="PRK09862.1"/>
    <property type="match status" value="1"/>
</dbReference>
<dbReference type="InterPro" id="IPR020568">
    <property type="entry name" value="Ribosomal_Su5_D2-typ_SF"/>
</dbReference>
<reference evidence="3 4" key="1">
    <citation type="journal article" date="2015" name="Int. J. Syst. Evol. Microbiol.">
        <title>Halomonas salicampi sp. nov., a halotolerant and alkalitolerant bacterium isolated from a saltern soil.</title>
        <authorList>
            <person name="Lee J.C."/>
            <person name="Kim Y.S."/>
            <person name="Yun B.S."/>
            <person name="Whang K.S."/>
        </authorList>
    </citation>
    <scope>NUCLEOTIDE SEQUENCE [LARGE SCALE GENOMIC DNA]</scope>
    <source>
        <strain evidence="3 4">BH103</strain>
    </source>
</reference>
<accession>A0A7Z0LLP8</accession>
<organism evidence="3 4">
    <name type="scientific">Vreelandella salicampi</name>
    <dbReference type="NCBI Taxonomy" id="1449798"/>
    <lineage>
        <taxon>Bacteria</taxon>
        <taxon>Pseudomonadati</taxon>
        <taxon>Pseudomonadota</taxon>
        <taxon>Gammaproteobacteria</taxon>
        <taxon>Oceanospirillales</taxon>
        <taxon>Halomonadaceae</taxon>
        <taxon>Vreelandella</taxon>
    </lineage>
</organism>
<sequence length="503" mass="53597">MTLAIVATRAGLGLEAPPVQVEVHLANGLPGLTLVGLPEAAVKESRERVRSALVNAGFDFPNTRRITLNLAPADLPKEGGRFDLPIALGILAASGQVPVEALEGMECAGELALDGKLRAVPGVLPFALATKAAGRTLIVPRPCADEAALAGESLPVLPADSLWEVVSHLLDQERIPPHRLSVPPTAKAPMADLSEVRGQQQARRALEVAAAGGHNLLFAGPPGTGKTMLASRLPGILPPLSEEDALAVAAVRSVCGLSLDEHWGQRPFRQPHHSASAAALVGGGSKPKPGEISLAHKGVLFLDELPEFSRHVLEVLRQPLETGEIHLARASHERRFPAQFQLVAAMNPCPCGHLGDPRQRCQCTASQIQRYQARLSGPLLDRIDLQVEVPALPPEQLTAQTEGEPSSAVRERVMAARERQMARGALNSELSGKALEAACALDDNERAWLAGVLEKLKLSARAYHRVLRVALTLADLQGEPKPTQPHLIEAIGYRQLDRLLKGG</sequence>
<dbReference type="Gene3D" id="3.30.230.10">
    <property type="match status" value="1"/>
</dbReference>
<evidence type="ECO:0000259" key="2">
    <source>
        <dbReference type="SMART" id="SM00382"/>
    </source>
</evidence>
<dbReference type="InterPro" id="IPR003593">
    <property type="entry name" value="AAA+_ATPase"/>
</dbReference>
<dbReference type="Pfam" id="PF13335">
    <property type="entry name" value="Mg_chelatase_C"/>
    <property type="match status" value="1"/>
</dbReference>
<evidence type="ECO:0000256" key="1">
    <source>
        <dbReference type="ARBA" id="ARBA00006354"/>
    </source>
</evidence>
<dbReference type="InterPro" id="IPR014721">
    <property type="entry name" value="Ribsml_uS5_D2-typ_fold_subgr"/>
</dbReference>
<dbReference type="PANTHER" id="PTHR32039">
    <property type="entry name" value="MAGNESIUM-CHELATASE SUBUNIT CHLI"/>
    <property type="match status" value="1"/>
</dbReference>
<dbReference type="Gene3D" id="3.40.50.300">
    <property type="entry name" value="P-loop containing nucleotide triphosphate hydrolases"/>
    <property type="match status" value="1"/>
</dbReference>
<comment type="similarity">
    <text evidence="1">Belongs to the Mg-chelatase subunits D/I family. ComM subfamily.</text>
</comment>